<dbReference type="PANTHER" id="PTHR14074:SF7">
    <property type="entry name" value="ATP-DEPENDENT RNA HELICASE DHX58"/>
    <property type="match status" value="1"/>
</dbReference>
<dbReference type="GO" id="GO:0002753">
    <property type="term" value="P:cytoplasmic pattern recognition receptor signaling pathway"/>
    <property type="evidence" value="ECO:0007669"/>
    <property type="project" value="TreeGrafter"/>
</dbReference>
<organism evidence="19 20">
    <name type="scientific">Varanus komodoensis</name>
    <name type="common">Komodo dragon</name>
    <dbReference type="NCBI Taxonomy" id="61221"/>
    <lineage>
        <taxon>Eukaryota</taxon>
        <taxon>Metazoa</taxon>
        <taxon>Chordata</taxon>
        <taxon>Craniata</taxon>
        <taxon>Vertebrata</taxon>
        <taxon>Euteleostomi</taxon>
        <taxon>Lepidosauria</taxon>
        <taxon>Squamata</taxon>
        <taxon>Bifurcata</taxon>
        <taxon>Unidentata</taxon>
        <taxon>Episquamata</taxon>
        <taxon>Toxicofera</taxon>
        <taxon>Anguimorpha</taxon>
        <taxon>Paleoanguimorpha</taxon>
        <taxon>Varanoidea</taxon>
        <taxon>Varanidae</taxon>
        <taxon>Varanus</taxon>
    </lineage>
</organism>
<proteinExistence type="inferred from homology"/>
<evidence type="ECO:0000256" key="5">
    <source>
        <dbReference type="ARBA" id="ARBA00022588"/>
    </source>
</evidence>
<dbReference type="InterPro" id="IPR038557">
    <property type="entry name" value="RLR_C_sf"/>
</dbReference>
<dbReference type="GO" id="GO:0003727">
    <property type="term" value="F:single-stranded RNA binding"/>
    <property type="evidence" value="ECO:0007669"/>
    <property type="project" value="TreeGrafter"/>
</dbReference>
<evidence type="ECO:0000256" key="7">
    <source>
        <dbReference type="ARBA" id="ARBA00022741"/>
    </source>
</evidence>
<comment type="similarity">
    <text evidence="2">Belongs to the helicase family. RLR subfamily.</text>
</comment>
<evidence type="ECO:0000256" key="12">
    <source>
        <dbReference type="ARBA" id="ARBA00022859"/>
    </source>
</evidence>
<dbReference type="Gene3D" id="3.40.50.300">
    <property type="entry name" value="P-loop containing nucleotide triphosphate hydrolases"/>
    <property type="match status" value="2"/>
</dbReference>
<dbReference type="InterPro" id="IPR001650">
    <property type="entry name" value="Helicase_C-like"/>
</dbReference>
<evidence type="ECO:0000259" key="16">
    <source>
        <dbReference type="PROSITE" id="PS51192"/>
    </source>
</evidence>
<comment type="subcellular location">
    <subcellularLocation>
        <location evidence="1">Cytoplasm</location>
    </subcellularLocation>
</comment>
<dbReference type="Pfam" id="PF04851">
    <property type="entry name" value="ResIII"/>
    <property type="match status" value="1"/>
</dbReference>
<dbReference type="CTD" id="79132"/>
<keyword evidence="5" id="KW-0399">Innate immunity</keyword>
<dbReference type="InterPro" id="IPR051363">
    <property type="entry name" value="RLR_Helicase"/>
</dbReference>
<dbReference type="PANTHER" id="PTHR14074">
    <property type="entry name" value="HELICASE WITH DEATH DOMAIN-RELATED"/>
    <property type="match status" value="1"/>
</dbReference>
<dbReference type="GO" id="GO:0005737">
    <property type="term" value="C:cytoplasm"/>
    <property type="evidence" value="ECO:0007669"/>
    <property type="project" value="UniProtKB-SubCell"/>
</dbReference>
<dbReference type="Pfam" id="PF00271">
    <property type="entry name" value="Helicase_C"/>
    <property type="match status" value="1"/>
</dbReference>
<gene>
    <name evidence="19" type="primary">DHX58</name>
</gene>
<keyword evidence="12" id="KW-0391">Immunity</keyword>
<evidence type="ECO:0000313" key="20">
    <source>
        <dbReference type="Proteomes" id="UP000694545"/>
    </source>
</evidence>
<dbReference type="InterPro" id="IPR006935">
    <property type="entry name" value="Helicase/UvrB_N"/>
</dbReference>
<dbReference type="GO" id="GO:0005524">
    <property type="term" value="F:ATP binding"/>
    <property type="evidence" value="ECO:0007669"/>
    <property type="project" value="UniProtKB-KW"/>
</dbReference>
<accession>A0A8D2LDM2</accession>
<keyword evidence="4" id="KW-0963">Cytoplasm</keyword>
<keyword evidence="8" id="KW-0378">Hydrolase</keyword>
<dbReference type="InterPro" id="IPR041204">
    <property type="entry name" value="RIG-I-like_C"/>
</dbReference>
<dbReference type="GeneID" id="123025360"/>
<dbReference type="CDD" id="cd12090">
    <property type="entry name" value="MDA5_ID"/>
    <property type="match status" value="1"/>
</dbReference>
<dbReference type="GO" id="GO:0140374">
    <property type="term" value="P:antiviral innate immune response"/>
    <property type="evidence" value="ECO:0007669"/>
    <property type="project" value="TreeGrafter"/>
</dbReference>
<feature type="domain" description="Helicase ATP-binding" evidence="16">
    <location>
        <begin position="11"/>
        <end position="188"/>
    </location>
</feature>
<evidence type="ECO:0000256" key="14">
    <source>
        <dbReference type="ARBA" id="ARBA00023118"/>
    </source>
</evidence>
<name>A0A8D2LDM2_VARKO</name>
<evidence type="ECO:0000256" key="15">
    <source>
        <dbReference type="ARBA" id="ARBA00049390"/>
    </source>
</evidence>
<keyword evidence="7" id="KW-0547">Nucleotide-binding</keyword>
<dbReference type="GO" id="GO:0003677">
    <property type="term" value="F:DNA binding"/>
    <property type="evidence" value="ECO:0007669"/>
    <property type="project" value="InterPro"/>
</dbReference>
<dbReference type="Pfam" id="PF18119">
    <property type="entry name" value="RIG-I_C"/>
    <property type="match status" value="1"/>
</dbReference>
<dbReference type="Pfam" id="PF11648">
    <property type="entry name" value="RIG-I_C-RD"/>
    <property type="match status" value="1"/>
</dbReference>
<dbReference type="InterPro" id="IPR021673">
    <property type="entry name" value="RLR_CTR"/>
</dbReference>
<comment type="catalytic activity">
    <reaction evidence="15">
        <text>ATP + H2O = ADP + phosphate + H(+)</text>
        <dbReference type="Rhea" id="RHEA:13065"/>
        <dbReference type="ChEBI" id="CHEBI:15377"/>
        <dbReference type="ChEBI" id="CHEBI:15378"/>
        <dbReference type="ChEBI" id="CHEBI:30616"/>
        <dbReference type="ChEBI" id="CHEBI:43474"/>
        <dbReference type="ChEBI" id="CHEBI:456216"/>
        <dbReference type="EC" id="3.6.4.13"/>
    </reaction>
    <physiologicalReaction direction="left-to-right" evidence="15">
        <dbReference type="Rhea" id="RHEA:13066"/>
    </physiologicalReaction>
</comment>
<keyword evidence="6" id="KW-0479">Metal-binding</keyword>
<dbReference type="KEGG" id="vko:123025360"/>
<dbReference type="RefSeq" id="XP_044289901.1">
    <property type="nucleotide sequence ID" value="XM_044433966.1"/>
</dbReference>
<keyword evidence="14" id="KW-0051">Antiviral defense</keyword>
<evidence type="ECO:0000256" key="4">
    <source>
        <dbReference type="ARBA" id="ARBA00022490"/>
    </source>
</evidence>
<evidence type="ECO:0000256" key="10">
    <source>
        <dbReference type="ARBA" id="ARBA00022833"/>
    </source>
</evidence>
<dbReference type="AlphaFoldDB" id="A0A8D2LDM2"/>
<keyword evidence="13" id="KW-0694">RNA-binding</keyword>
<dbReference type="SMART" id="SM00487">
    <property type="entry name" value="DEXDc"/>
    <property type="match status" value="1"/>
</dbReference>
<dbReference type="OrthoDB" id="416741at2759"/>
<keyword evidence="10" id="KW-0862">Zinc</keyword>
<dbReference type="Proteomes" id="UP000694545">
    <property type="component" value="Unplaced"/>
</dbReference>
<evidence type="ECO:0000256" key="6">
    <source>
        <dbReference type="ARBA" id="ARBA00022723"/>
    </source>
</evidence>
<evidence type="ECO:0000256" key="8">
    <source>
        <dbReference type="ARBA" id="ARBA00022801"/>
    </source>
</evidence>
<dbReference type="SMART" id="SM00490">
    <property type="entry name" value="HELICc"/>
    <property type="match status" value="1"/>
</dbReference>
<dbReference type="GO" id="GO:0008270">
    <property type="term" value="F:zinc ion binding"/>
    <property type="evidence" value="ECO:0007669"/>
    <property type="project" value="TreeGrafter"/>
</dbReference>
<dbReference type="InterPro" id="IPR027417">
    <property type="entry name" value="P-loop_NTPase"/>
</dbReference>
<evidence type="ECO:0000313" key="19">
    <source>
        <dbReference type="Ensembl" id="ENSVKKP00000020531.1"/>
    </source>
</evidence>
<dbReference type="SUPFAM" id="SSF52540">
    <property type="entry name" value="P-loop containing nucleoside triphosphate hydrolases"/>
    <property type="match status" value="1"/>
</dbReference>
<feature type="domain" description="Helicase C-terminal" evidence="17">
    <location>
        <begin position="358"/>
        <end position="522"/>
    </location>
</feature>
<evidence type="ECO:0000256" key="9">
    <source>
        <dbReference type="ARBA" id="ARBA00022806"/>
    </source>
</evidence>
<feature type="domain" description="RLR CTR" evidence="18">
    <location>
        <begin position="543"/>
        <end position="669"/>
    </location>
</feature>
<dbReference type="OMA" id="HEVYYKQ"/>
<evidence type="ECO:0000259" key="18">
    <source>
        <dbReference type="PROSITE" id="PS51789"/>
    </source>
</evidence>
<keyword evidence="11" id="KW-0067">ATP-binding</keyword>
<keyword evidence="20" id="KW-1185">Reference proteome</keyword>
<dbReference type="InterPro" id="IPR014001">
    <property type="entry name" value="Helicase_ATP-bd"/>
</dbReference>
<dbReference type="Ensembl" id="ENSVKKT00000021037.1">
    <property type="protein sequence ID" value="ENSVKKP00000020531.1"/>
    <property type="gene ID" value="ENSVKKG00000013807.1"/>
</dbReference>
<evidence type="ECO:0000256" key="1">
    <source>
        <dbReference type="ARBA" id="ARBA00004496"/>
    </source>
</evidence>
<sequence length="679" mass="77944">MALRDYQREVIQPALEGKNIIIWLPTGAGKTRAAAYVCERHLESRKNGKVAVLVNTVPLVDQHLKNDFSILKNRFEIAAISGDSILKLLFSEVVKTNDLIICTAKILENALNSQEVEKHVELTDFSLLVIDECHHTHKETTYNKIMEDYLERKLQGQRNLPQILGLTASLGTGGANTLEAAKEHILQICANLDTEKIMSSDKRKIYLATHVSQPKKQYDLSEQRPQDPFGQKLKEIMTQIYNYLGVPDLSTNFGTQLFEQQVVSLEKKGAEKFCQKTRTCAVHLRKYNDALLINDTVRMIDAFKILDDFYLLECATRVLQHSVDRYLVQLFDRNKACLQALAQDSRYENPKLAKLQQVLQEQFQELESSRGIVFTRTRQSAHSLHQWIQDNQALLGLGIKAAVLTGAGYSSQTKHMTQPEQQQVIHHFRKGTLNLLFSTSVAEEGLDIPECNIVVRYGLLTNEIAMMQARGRARAQNSIYSVLGKMNSKEVAHEMRNEILEDLMEIAIKCIQQMPEQEYRLKIAELQHKAAHSRRVRDAKKNLQHQLHDPGDVHLYCIGCNGEVCRGTDLRKIEKMHHISINPKFRQYYRALEQVFIPREFNDWRPGRSISCNKCGQAWGMEMIYREITLPMLAIKNFVVETPDGRRTFKKWSKVTFDISEFDYIDYCNTNLDIVESMS</sequence>
<evidence type="ECO:0000256" key="11">
    <source>
        <dbReference type="ARBA" id="ARBA00022840"/>
    </source>
</evidence>
<dbReference type="PROSITE" id="PS51789">
    <property type="entry name" value="RLR_CTR"/>
    <property type="match status" value="1"/>
</dbReference>
<reference evidence="19" key="1">
    <citation type="submission" date="2025-08" db="UniProtKB">
        <authorList>
            <consortium name="Ensembl"/>
        </authorList>
    </citation>
    <scope>IDENTIFICATION</scope>
</reference>
<protein>
    <recommendedName>
        <fullName evidence="3">RNA helicase</fullName>
        <ecNumber evidence="3">3.6.4.13</ecNumber>
    </recommendedName>
</protein>
<evidence type="ECO:0000256" key="13">
    <source>
        <dbReference type="ARBA" id="ARBA00022884"/>
    </source>
</evidence>
<dbReference type="GO" id="GO:0003725">
    <property type="term" value="F:double-stranded RNA binding"/>
    <property type="evidence" value="ECO:0007669"/>
    <property type="project" value="TreeGrafter"/>
</dbReference>
<keyword evidence="9" id="KW-0347">Helicase</keyword>
<evidence type="ECO:0000259" key="17">
    <source>
        <dbReference type="PROSITE" id="PS51194"/>
    </source>
</evidence>
<dbReference type="Gene3D" id="2.170.150.30">
    <property type="entry name" value="RIG-I-like receptor, C-terminal regulatory domain"/>
    <property type="match status" value="1"/>
</dbReference>
<evidence type="ECO:0000256" key="3">
    <source>
        <dbReference type="ARBA" id="ARBA00012552"/>
    </source>
</evidence>
<dbReference type="GO" id="GO:0016787">
    <property type="term" value="F:hydrolase activity"/>
    <property type="evidence" value="ECO:0007669"/>
    <property type="project" value="UniProtKB-KW"/>
</dbReference>
<evidence type="ECO:0000256" key="2">
    <source>
        <dbReference type="ARBA" id="ARBA00006866"/>
    </source>
</evidence>
<dbReference type="GO" id="GO:0003724">
    <property type="term" value="F:RNA helicase activity"/>
    <property type="evidence" value="ECO:0007669"/>
    <property type="project" value="UniProtKB-EC"/>
</dbReference>
<dbReference type="PROSITE" id="PS51192">
    <property type="entry name" value="HELICASE_ATP_BIND_1"/>
    <property type="match status" value="1"/>
</dbReference>
<dbReference type="PROSITE" id="PS51194">
    <property type="entry name" value="HELICASE_CTER"/>
    <property type="match status" value="1"/>
</dbReference>
<dbReference type="EC" id="3.6.4.13" evidence="3"/>
<dbReference type="GO" id="GO:0039536">
    <property type="term" value="P:negative regulation of RIG-I signaling pathway"/>
    <property type="evidence" value="ECO:0007669"/>
    <property type="project" value="TreeGrafter"/>
</dbReference>
<reference evidence="19" key="2">
    <citation type="submission" date="2025-09" db="UniProtKB">
        <authorList>
            <consortium name="Ensembl"/>
        </authorList>
    </citation>
    <scope>IDENTIFICATION</scope>
</reference>
<dbReference type="Gene3D" id="1.20.1320.30">
    <property type="match status" value="1"/>
</dbReference>